<feature type="active site" description="Proton donor" evidence="8">
    <location>
        <position position="148"/>
    </location>
</feature>
<dbReference type="GO" id="GO:0008837">
    <property type="term" value="F:diaminopimelate epimerase activity"/>
    <property type="evidence" value="ECO:0007669"/>
    <property type="project" value="UniProtKB-UniRule"/>
</dbReference>
<comment type="pathway">
    <text evidence="1 8">Amino-acid biosynthesis; L-lysine biosynthesis via DAP pathway; DL-2,6-diaminopimelate from LL-2,6-diaminopimelate: step 1/1.</text>
</comment>
<dbReference type="PANTHER" id="PTHR31689">
    <property type="entry name" value="DIAMINOPIMELATE EPIMERASE, CHLOROPLASTIC"/>
    <property type="match status" value="1"/>
</dbReference>
<keyword evidence="6 8" id="KW-0413">Isomerase</keyword>
<feature type="binding site" evidence="8">
    <location>
        <position position="139"/>
    </location>
    <ligand>
        <name>substrate</name>
    </ligand>
</feature>
<dbReference type="UniPathway" id="UPA00034">
    <property type="reaction ID" value="UER00025"/>
</dbReference>
<dbReference type="SUPFAM" id="SSF54506">
    <property type="entry name" value="Diaminopimelate epimerase-like"/>
    <property type="match status" value="2"/>
</dbReference>
<dbReference type="Gene3D" id="3.10.310.10">
    <property type="entry name" value="Diaminopimelate Epimerase, Chain A, domain 1"/>
    <property type="match status" value="2"/>
</dbReference>
<organism evidence="10 11">
    <name type="scientific">Bifidobacterium animalis subsp. lactis CNCM I-2494</name>
    <dbReference type="NCBI Taxonomy" id="1042403"/>
    <lineage>
        <taxon>Bacteria</taxon>
        <taxon>Bacillati</taxon>
        <taxon>Actinomycetota</taxon>
        <taxon>Actinomycetes</taxon>
        <taxon>Bifidobacteriales</taxon>
        <taxon>Bifidobacteriaceae</taxon>
        <taxon>Bifidobacterium</taxon>
    </lineage>
</organism>
<dbReference type="GO" id="GO:0005829">
    <property type="term" value="C:cytosol"/>
    <property type="evidence" value="ECO:0007669"/>
    <property type="project" value="TreeGrafter"/>
</dbReference>
<feature type="binding site" evidence="8">
    <location>
        <position position="233"/>
    </location>
    <ligand>
        <name>substrate</name>
    </ligand>
</feature>
<dbReference type="Pfam" id="PF01678">
    <property type="entry name" value="DAP_epimerase"/>
    <property type="match status" value="2"/>
</dbReference>
<name>A0A806FS04_BIFAN</name>
<keyword evidence="4 8" id="KW-0028">Amino-acid biosynthesis</keyword>
<evidence type="ECO:0000256" key="8">
    <source>
        <dbReference type="HAMAP-Rule" id="MF_00197"/>
    </source>
</evidence>
<comment type="caution">
    <text evidence="8">Lacks conserved residue(s) required for the propagation of feature annotation.</text>
</comment>
<dbReference type="NCBIfam" id="TIGR00652">
    <property type="entry name" value="DapF"/>
    <property type="match status" value="1"/>
</dbReference>
<feature type="binding site" evidence="8">
    <location>
        <position position="72"/>
    </location>
    <ligand>
        <name>substrate</name>
    </ligand>
</feature>
<feature type="binding site" evidence="8">
    <location>
        <position position="270"/>
    </location>
    <ligand>
        <name>substrate</name>
    </ligand>
</feature>
<feature type="active site" evidence="9">
    <location>
        <position position="148"/>
    </location>
</feature>
<dbReference type="InterPro" id="IPR018510">
    <property type="entry name" value="DAP_epimerase_AS"/>
</dbReference>
<feature type="site" description="Could be important to modulate the pK values of the two catalytic cysteine residues" evidence="8">
    <location>
        <position position="294"/>
    </location>
</feature>
<sequence>MPPSPESNTPTGALEVMGVSFLHAGDIASLQSTDLRVFPASLHVYAHLSFGCGRVGGMSLPEHMIKAQGTGNDFVMYADRSGEHAPQKQDIIQLCDRHFGIGADGLIRITRPGHVADLDGHDAQKMRKEGVEWFMDYRNADGTLAEMCGNGTRATAQFLVQQGMLELEEGDAFKLGTRAGVKRITRMPDNPELGRQLWRVDMGSWSMGAEDEYTVTIPGDTGSGKGTFVDMGNPHVVTVVEDAYSTLPVLGELDLTRAPQVSPELPNGQNVEFARIDNLDTERDLGDASMRVYERGCGETMACGTGLCATAIVLRAKTQIDHWRIRIPGGIVRVDVTDDSVMLTGAAALTAEFRLLQ</sequence>
<accession>A0A806FS04</accession>
<dbReference type="InterPro" id="IPR001653">
    <property type="entry name" value="DAP_epimerase_DapF"/>
</dbReference>
<evidence type="ECO:0000256" key="6">
    <source>
        <dbReference type="ARBA" id="ARBA00023235"/>
    </source>
</evidence>
<comment type="subcellular location">
    <subcellularLocation>
        <location evidence="8">Cytoplasm</location>
    </subcellularLocation>
</comment>
<gene>
    <name evidence="8" type="primary">dapF</name>
    <name evidence="10" type="ORF">BALAC2494_01453</name>
</gene>
<evidence type="ECO:0000256" key="5">
    <source>
        <dbReference type="ARBA" id="ARBA00023154"/>
    </source>
</evidence>
<keyword evidence="8" id="KW-0963">Cytoplasm</keyword>
<reference evidence="10 11" key="1">
    <citation type="journal article" date="2011" name="J. Bacteriol.">
        <title>Genome Sequence of the Probiotic Strain Bifidobacterium animalis subsp. lactis CNCM I-2494.</title>
        <authorList>
            <person name="Chervaux C."/>
            <person name="Grimaldi C."/>
            <person name="Bolotin A."/>
            <person name="Quinquis B."/>
            <person name="Legrain-Raspaud S."/>
            <person name="van Hylckama Vlieg J.E."/>
            <person name="Denariaz G."/>
            <person name="Smokvina T."/>
        </authorList>
    </citation>
    <scope>NUCLEOTIDE SEQUENCE [LARGE SCALE GENOMIC DNA]</scope>
    <source>
        <strain evidence="10 11">CNCM I-2494</strain>
    </source>
</reference>
<dbReference type="EMBL" id="CP002915">
    <property type="protein sequence ID" value="AEK30728.1"/>
    <property type="molecule type" value="Genomic_DNA"/>
</dbReference>
<proteinExistence type="inferred from homology"/>
<evidence type="ECO:0000256" key="3">
    <source>
        <dbReference type="ARBA" id="ARBA00013080"/>
    </source>
</evidence>
<feature type="binding site" evidence="8">
    <location>
        <begin position="304"/>
        <end position="305"/>
    </location>
    <ligand>
        <name>substrate</name>
    </ligand>
</feature>
<dbReference type="PANTHER" id="PTHR31689:SF0">
    <property type="entry name" value="DIAMINOPIMELATE EPIMERASE"/>
    <property type="match status" value="1"/>
</dbReference>
<evidence type="ECO:0000313" key="10">
    <source>
        <dbReference type="EMBL" id="AEK30728.1"/>
    </source>
</evidence>
<comment type="subunit">
    <text evidence="8">Homodimer.</text>
</comment>
<protein>
    <recommendedName>
        <fullName evidence="3 8">Diaminopimelate epimerase</fullName>
        <shortName evidence="8">DAP epimerase</shortName>
        <ecNumber evidence="3 8">5.1.1.7</ecNumber>
    </recommendedName>
    <alternativeName>
        <fullName evidence="8">PLP-independent amino acid racemase</fullName>
    </alternativeName>
</protein>
<feature type="site" description="Could be important to modulate the pK values of the two catalytic cysteine residues" evidence="8">
    <location>
        <position position="235"/>
    </location>
</feature>
<evidence type="ECO:0000256" key="7">
    <source>
        <dbReference type="ARBA" id="ARBA00051712"/>
    </source>
</evidence>
<feature type="binding site" evidence="8">
    <location>
        <begin position="149"/>
        <end position="150"/>
    </location>
    <ligand>
        <name>substrate</name>
    </ligand>
</feature>
<feature type="active site" description="Proton acceptor" evidence="8">
    <location>
        <position position="303"/>
    </location>
</feature>
<dbReference type="GO" id="GO:0009089">
    <property type="term" value="P:lysine biosynthetic process via diaminopimelate"/>
    <property type="evidence" value="ECO:0007669"/>
    <property type="project" value="UniProtKB-UniRule"/>
</dbReference>
<comment type="catalytic activity">
    <reaction evidence="7 8">
        <text>(2S,6S)-2,6-diaminopimelate = meso-2,6-diaminopimelate</text>
        <dbReference type="Rhea" id="RHEA:15393"/>
        <dbReference type="ChEBI" id="CHEBI:57609"/>
        <dbReference type="ChEBI" id="CHEBI:57791"/>
        <dbReference type="EC" id="5.1.1.7"/>
    </reaction>
</comment>
<dbReference type="EC" id="5.1.1.7" evidence="3 8"/>
<dbReference type="AlphaFoldDB" id="A0A806FS04"/>
<comment type="similarity">
    <text evidence="2 8">Belongs to the diaminopimelate epimerase family.</text>
</comment>
<evidence type="ECO:0000256" key="1">
    <source>
        <dbReference type="ARBA" id="ARBA00005196"/>
    </source>
</evidence>
<evidence type="ECO:0000256" key="2">
    <source>
        <dbReference type="ARBA" id="ARBA00010219"/>
    </source>
</evidence>
<comment type="function">
    <text evidence="8">Catalyzes the stereoinversion of LL-2,6-diaminopimelate (L,L-DAP) to meso-diaminopimelate (meso-DAP), a precursor of L-lysine and an essential component of the bacterial peptidoglycan.</text>
</comment>
<evidence type="ECO:0000313" key="11">
    <source>
        <dbReference type="Proteomes" id="UP000008394"/>
    </source>
</evidence>
<dbReference type="PROSITE" id="PS01326">
    <property type="entry name" value="DAP_EPIMERASE"/>
    <property type="match status" value="1"/>
</dbReference>
<dbReference type="HAMAP" id="MF_00197">
    <property type="entry name" value="DAP_epimerase"/>
    <property type="match status" value="1"/>
</dbReference>
<evidence type="ECO:0000256" key="9">
    <source>
        <dbReference type="PROSITE-ProRule" id="PRU10125"/>
    </source>
</evidence>
<dbReference type="Proteomes" id="UP000008394">
    <property type="component" value="Chromosome"/>
</dbReference>
<feature type="binding site" evidence="8">
    <location>
        <begin position="294"/>
        <end position="295"/>
    </location>
    <ligand>
        <name>substrate</name>
    </ligand>
</feature>
<dbReference type="KEGG" id="bnm:BALAC2494_01453"/>
<evidence type="ECO:0000256" key="4">
    <source>
        <dbReference type="ARBA" id="ARBA00022605"/>
    </source>
</evidence>
<keyword evidence="5 8" id="KW-0457">Lysine biosynthesis</keyword>